<dbReference type="CDD" id="cd06532">
    <property type="entry name" value="Glyco_transf_25"/>
    <property type="match status" value="1"/>
</dbReference>
<dbReference type="GO" id="GO:0016740">
    <property type="term" value="F:transferase activity"/>
    <property type="evidence" value="ECO:0007669"/>
    <property type="project" value="UniProtKB-KW"/>
</dbReference>
<proteinExistence type="predicted"/>
<keyword evidence="3" id="KW-1185">Reference proteome</keyword>
<organism evidence="2 3">
    <name type="scientific">Synechococcus phage S-SRM01</name>
    <dbReference type="NCBI Taxonomy" id="2781608"/>
    <lineage>
        <taxon>Viruses</taxon>
        <taxon>Duplodnaviria</taxon>
        <taxon>Heunggongvirae</taxon>
        <taxon>Uroviricota</taxon>
        <taxon>Caudoviricetes</taxon>
        <taxon>Pantevenvirales</taxon>
        <taxon>Kyanoviridae</taxon>
        <taxon>Serangoonvirus</taxon>
        <taxon>Serangoonvirus essarone</taxon>
    </lineage>
</organism>
<evidence type="ECO:0000313" key="3">
    <source>
        <dbReference type="Proteomes" id="UP000664915"/>
    </source>
</evidence>
<keyword evidence="2" id="KW-0808">Transferase</keyword>
<feature type="domain" description="Glycosyl transferase family 25" evidence="1">
    <location>
        <begin position="15"/>
        <end position="168"/>
    </location>
</feature>
<dbReference type="Pfam" id="PF01755">
    <property type="entry name" value="Glyco_transf_25"/>
    <property type="match status" value="1"/>
</dbReference>
<dbReference type="KEGG" id="vg:77946482"/>
<reference evidence="2" key="1">
    <citation type="submission" date="2020-09" db="EMBL/GenBank/DDBJ databases">
        <authorList>
            <person name="Zhang D."/>
            <person name="Hatherill J.R."/>
            <person name="Ramirez J.F."/>
            <person name="Edinger B."/>
            <person name="Balarin R."/>
            <person name="Sullivan A."/>
            <person name="Humpal K.M."/>
            <person name="Guseva A."/>
            <person name="Butela K.A."/>
            <person name="Garlena R.A."/>
            <person name="Russell D.A."/>
            <person name="Pope W.H."/>
            <person name="Jacobs-Sera D."/>
            <person name="Hatfull G.F."/>
        </authorList>
    </citation>
    <scope>NUCLEOTIDE SEQUENCE</scope>
</reference>
<dbReference type="GeneID" id="77946482"/>
<evidence type="ECO:0000259" key="1">
    <source>
        <dbReference type="Pfam" id="PF01755"/>
    </source>
</evidence>
<dbReference type="Proteomes" id="UP000664915">
    <property type="component" value="Segment"/>
</dbReference>
<dbReference type="RefSeq" id="YP_010670287.1">
    <property type="nucleotide sequence ID" value="NC_070963.1"/>
</dbReference>
<dbReference type="InterPro" id="IPR002654">
    <property type="entry name" value="Glyco_trans_25"/>
</dbReference>
<evidence type="ECO:0000313" key="2">
    <source>
        <dbReference type="EMBL" id="QPX48277.1"/>
    </source>
</evidence>
<name>A0A879R3D4_9CAUD</name>
<sequence>MDKNKSAYKLKNIAPIYYLNLDGQPERKKYMEEQFKYWEIENYERISAYDGRDDDLSDIIKGRYPDTMTSGEIGCTTSHLKAIKHWMETSDSPYAIIMEDDVDLQLARFWDFTWADFVAKVPYDWDVVQLAIICTGDLHVKLHKRFVNDFSTAAYMITRHHAEKLIKFHVRDDKYKLDNGVKPRAVADDLIYNSGNTYAIPLFLYRIELGSSIHPEHIDVFHRASHDGLLQFWEKQGHDMKIDDLMNYDPFLGRITQPSQTQS</sequence>
<dbReference type="EMBL" id="MW015081">
    <property type="protein sequence ID" value="QPX48277.1"/>
    <property type="molecule type" value="Genomic_DNA"/>
</dbReference>
<protein>
    <submittedName>
        <fullName evidence="2">Glycosyltransferase family 25 protein</fullName>
    </submittedName>
</protein>
<accession>A0A879R3D4</accession>